<evidence type="ECO:0000256" key="1">
    <source>
        <dbReference type="SAM" id="Phobius"/>
    </source>
</evidence>
<dbReference type="Proteomes" id="UP000011632">
    <property type="component" value="Unassembled WGS sequence"/>
</dbReference>
<dbReference type="AlphaFoldDB" id="L9YD44"/>
<keyword evidence="1" id="KW-0472">Membrane</keyword>
<organism evidence="2 3">
    <name type="scientific">Natrinema versiforme JCM 10478</name>
    <dbReference type="NCBI Taxonomy" id="1227496"/>
    <lineage>
        <taxon>Archaea</taxon>
        <taxon>Methanobacteriati</taxon>
        <taxon>Methanobacteriota</taxon>
        <taxon>Stenosarchaea group</taxon>
        <taxon>Halobacteria</taxon>
        <taxon>Halobacteriales</taxon>
        <taxon>Natrialbaceae</taxon>
        <taxon>Natrinema</taxon>
    </lineage>
</organism>
<keyword evidence="1" id="KW-1133">Transmembrane helix</keyword>
<protein>
    <recommendedName>
        <fullName evidence="4">CbaC protein</fullName>
    </recommendedName>
</protein>
<accession>L9YD44</accession>
<proteinExistence type="predicted"/>
<gene>
    <name evidence="2" type="ORF">C489_00145</name>
</gene>
<keyword evidence="3" id="KW-1185">Reference proteome</keyword>
<reference evidence="2 3" key="1">
    <citation type="journal article" date="2014" name="PLoS Genet.">
        <title>Phylogenetically driven sequencing of extremely halophilic archaea reveals strategies for static and dynamic osmo-response.</title>
        <authorList>
            <person name="Becker E.A."/>
            <person name="Seitzer P.M."/>
            <person name="Tritt A."/>
            <person name="Larsen D."/>
            <person name="Krusor M."/>
            <person name="Yao A.I."/>
            <person name="Wu D."/>
            <person name="Madern D."/>
            <person name="Eisen J.A."/>
            <person name="Darling A.E."/>
            <person name="Facciotti M.T."/>
        </authorList>
    </citation>
    <scope>NUCLEOTIDE SEQUENCE [LARGE SCALE GENOMIC DNA]</scope>
    <source>
        <strain evidence="2 3">JCM 10478</strain>
    </source>
</reference>
<dbReference type="RefSeq" id="WP_006429045.1">
    <property type="nucleotide sequence ID" value="NZ_AOID01000001.1"/>
</dbReference>
<evidence type="ECO:0008006" key="4">
    <source>
        <dbReference type="Google" id="ProtNLM"/>
    </source>
</evidence>
<sequence length="68" mass="7185">MRISPGALLVVIAVLVPFVVEFRTALSWFGVELSVLESVALAGVLVLGLLVWAMWPQNGGEMGSADSN</sequence>
<feature type="transmembrane region" description="Helical" evidence="1">
    <location>
        <begin position="7"/>
        <end position="29"/>
    </location>
</feature>
<dbReference type="EMBL" id="AOID01000001">
    <property type="protein sequence ID" value="ELY71536.1"/>
    <property type="molecule type" value="Genomic_DNA"/>
</dbReference>
<name>L9YD44_9EURY</name>
<evidence type="ECO:0000313" key="3">
    <source>
        <dbReference type="Proteomes" id="UP000011632"/>
    </source>
</evidence>
<dbReference type="PATRIC" id="fig|1227496.3.peg.30"/>
<evidence type="ECO:0000313" key="2">
    <source>
        <dbReference type="EMBL" id="ELY71536.1"/>
    </source>
</evidence>
<dbReference type="STRING" id="1227496.C489_00145"/>
<keyword evidence="1" id="KW-0812">Transmembrane</keyword>
<comment type="caution">
    <text evidence="2">The sequence shown here is derived from an EMBL/GenBank/DDBJ whole genome shotgun (WGS) entry which is preliminary data.</text>
</comment>
<feature type="transmembrane region" description="Helical" evidence="1">
    <location>
        <begin position="35"/>
        <end position="55"/>
    </location>
</feature>